<dbReference type="Proteomes" id="UP000306236">
    <property type="component" value="Unassembled WGS sequence"/>
</dbReference>
<sequence length="190" mass="21327">MAINSGAYWVRWAKDNIPDSSQIIDLRLGFRESVQAFIDALEAANATVLIESTRRSVKRAYLFHWSWRIATEDVRASEAIEMDGVDIQWDHGNDAESKNGALEMVRGFRLALPPRSTVAPSMTSNHIRGEAIDMKICWLGDMSVQDADGNMRTVPFKTNVNTNKELHKVGASYGVMKHLNDAPHWSLNGR</sequence>
<dbReference type="EMBL" id="SSWX01000017">
    <property type="protein sequence ID" value="THJ32175.1"/>
    <property type="molecule type" value="Genomic_DNA"/>
</dbReference>
<dbReference type="AlphaFoldDB" id="A0A4S5BMR4"/>
<keyword evidence="2" id="KW-1185">Reference proteome</keyword>
<dbReference type="InterPro" id="IPR009045">
    <property type="entry name" value="Zn_M74/Hedgehog-like"/>
</dbReference>
<dbReference type="Gene3D" id="3.30.1380.10">
    <property type="match status" value="1"/>
</dbReference>
<proteinExistence type="predicted"/>
<comment type="caution">
    <text evidence="1">The sequence shown here is derived from an EMBL/GenBank/DDBJ whole genome shotgun (WGS) entry which is preliminary data.</text>
</comment>
<accession>A0A4S5BMR4</accession>
<name>A0A4S5BMR4_9BURK</name>
<dbReference type="OrthoDB" id="192249at2"/>
<evidence type="ECO:0000313" key="2">
    <source>
        <dbReference type="Proteomes" id="UP000306236"/>
    </source>
</evidence>
<reference evidence="1 2" key="1">
    <citation type="submission" date="2019-04" db="EMBL/GenBank/DDBJ databases">
        <title>Lampropedia sp YIM MLB12 draf genome.</title>
        <authorList>
            <person name="Wang Y.-X."/>
        </authorList>
    </citation>
    <scope>NUCLEOTIDE SEQUENCE [LARGE SCALE GENOMIC DNA]</scope>
    <source>
        <strain evidence="1 2">YIM MLB12</strain>
    </source>
</reference>
<gene>
    <name evidence="1" type="ORF">E8K88_13080</name>
</gene>
<evidence type="ECO:0000313" key="1">
    <source>
        <dbReference type="EMBL" id="THJ32175.1"/>
    </source>
</evidence>
<protein>
    <recommendedName>
        <fullName evidence="3">Peptidoglycan-binding domain-containing protein</fullName>
    </recommendedName>
</protein>
<dbReference type="SUPFAM" id="SSF55166">
    <property type="entry name" value="Hedgehog/DD-peptidase"/>
    <property type="match status" value="1"/>
</dbReference>
<evidence type="ECO:0008006" key="3">
    <source>
        <dbReference type="Google" id="ProtNLM"/>
    </source>
</evidence>
<dbReference type="RefSeq" id="WP_136407120.1">
    <property type="nucleotide sequence ID" value="NZ_SSWX01000017.1"/>
</dbReference>
<organism evidence="1 2">
    <name type="scientific">Lampropedia aestuarii</name>
    <dbReference type="NCBI Taxonomy" id="2562762"/>
    <lineage>
        <taxon>Bacteria</taxon>
        <taxon>Pseudomonadati</taxon>
        <taxon>Pseudomonadota</taxon>
        <taxon>Betaproteobacteria</taxon>
        <taxon>Burkholderiales</taxon>
        <taxon>Comamonadaceae</taxon>
        <taxon>Lampropedia</taxon>
    </lineage>
</organism>